<evidence type="ECO:0000256" key="7">
    <source>
        <dbReference type="ARBA" id="ARBA00023242"/>
    </source>
</evidence>
<evidence type="ECO:0000256" key="6">
    <source>
        <dbReference type="ARBA" id="ARBA00022801"/>
    </source>
</evidence>
<dbReference type="PANTHER" id="PTHR22930:SF85">
    <property type="entry name" value="GH03217P-RELATED"/>
    <property type="match status" value="1"/>
</dbReference>
<comment type="caution">
    <text evidence="9">The sequence shown here is derived from an EMBL/GenBank/DDBJ whole genome shotgun (WGS) entry which is preliminary data.</text>
</comment>
<evidence type="ECO:0000256" key="2">
    <source>
        <dbReference type="ARBA" id="ARBA00004123"/>
    </source>
</evidence>
<dbReference type="PANTHER" id="PTHR22930">
    <property type="match status" value="1"/>
</dbReference>
<accession>A0A388L805</accession>
<dbReference type="OrthoDB" id="2668416at2759"/>
<comment type="cofactor">
    <cofactor evidence="1">
        <name>a divalent metal cation</name>
        <dbReference type="ChEBI" id="CHEBI:60240"/>
    </cofactor>
</comment>
<sequence>MATLGVQRKRALLRMFCMYMQVFVKGRFSLSGSTVQTRDTRKLECLLRAVRAVSTRLEVPMHHFMKSATCAIVNLSSESVPRSVWVKERAGRTWRDMHNPDFINDARRFRSYFRMPAPLFKTLLDWLRPRLERQHTQMRLPIEPARVLACALNRFASGETYERVGDRFGLGHATAIECTRRVTQAILDTMWGLISFPDAEGMTRNIAKFARQGFANCIGAIDCTHFFLEKPDKQLDSDYHDRTHNYSVVAQCVSDMDQRILDFAVGWPGAVHDSRVLRRSLLYSRATQEGFFADTAARLDYGGRVNQYLIGDAGYPNLPWLLRPIPGQPQGDRKRFNDAHESVRKCVERCFGRLKGMWRVLYKHQKGDVDGINAQIQAIGVLHNFCIDGNVYFNVERFMARHRNLGLFNQHDDEGGDAGINEQSGDAARDEVVAHMAFRAFRAPRRG</sequence>
<dbReference type="GO" id="GO:0046872">
    <property type="term" value="F:metal ion binding"/>
    <property type="evidence" value="ECO:0007669"/>
    <property type="project" value="UniProtKB-KW"/>
</dbReference>
<dbReference type="Pfam" id="PF13359">
    <property type="entry name" value="DDE_Tnp_4"/>
    <property type="match status" value="1"/>
</dbReference>
<keyword evidence="7" id="KW-0539">Nucleus</keyword>
<dbReference type="InterPro" id="IPR027806">
    <property type="entry name" value="HARBI1_dom"/>
</dbReference>
<keyword evidence="5" id="KW-0479">Metal-binding</keyword>
<evidence type="ECO:0000256" key="3">
    <source>
        <dbReference type="ARBA" id="ARBA00006958"/>
    </source>
</evidence>
<reference evidence="9 10" key="1">
    <citation type="journal article" date="2018" name="Cell">
        <title>The Chara Genome: Secondary Complexity and Implications for Plant Terrestrialization.</title>
        <authorList>
            <person name="Nishiyama T."/>
            <person name="Sakayama H."/>
            <person name="Vries J.D."/>
            <person name="Buschmann H."/>
            <person name="Saint-Marcoux D."/>
            <person name="Ullrich K.K."/>
            <person name="Haas F.B."/>
            <person name="Vanderstraeten L."/>
            <person name="Becker D."/>
            <person name="Lang D."/>
            <person name="Vosolsobe S."/>
            <person name="Rombauts S."/>
            <person name="Wilhelmsson P.K.I."/>
            <person name="Janitza P."/>
            <person name="Kern R."/>
            <person name="Heyl A."/>
            <person name="Rumpler F."/>
            <person name="Villalobos L.I.A.C."/>
            <person name="Clay J.M."/>
            <person name="Skokan R."/>
            <person name="Toyoda A."/>
            <person name="Suzuki Y."/>
            <person name="Kagoshima H."/>
            <person name="Schijlen E."/>
            <person name="Tajeshwar N."/>
            <person name="Catarino B."/>
            <person name="Hetherington A.J."/>
            <person name="Saltykova A."/>
            <person name="Bonnot C."/>
            <person name="Breuninger H."/>
            <person name="Symeonidi A."/>
            <person name="Radhakrishnan G.V."/>
            <person name="Van Nieuwerburgh F."/>
            <person name="Deforce D."/>
            <person name="Chang C."/>
            <person name="Karol K.G."/>
            <person name="Hedrich R."/>
            <person name="Ulvskov P."/>
            <person name="Glockner G."/>
            <person name="Delwiche C.F."/>
            <person name="Petrasek J."/>
            <person name="Van de Peer Y."/>
            <person name="Friml J."/>
            <person name="Beilby M."/>
            <person name="Dolan L."/>
            <person name="Kohara Y."/>
            <person name="Sugano S."/>
            <person name="Fujiyama A."/>
            <person name="Delaux P.-M."/>
            <person name="Quint M."/>
            <person name="TheiBen G."/>
            <person name="Hagemann M."/>
            <person name="Harholt J."/>
            <person name="Dunand C."/>
            <person name="Zachgo S."/>
            <person name="Langdale J."/>
            <person name="Maumus F."/>
            <person name="Straeten D.V.D."/>
            <person name="Gould S.B."/>
            <person name="Rensing S.A."/>
        </authorList>
    </citation>
    <scope>NUCLEOTIDE SEQUENCE [LARGE SCALE GENOMIC DNA]</scope>
    <source>
        <strain evidence="9 10">S276</strain>
    </source>
</reference>
<dbReference type="AlphaFoldDB" id="A0A388L805"/>
<gene>
    <name evidence="9" type="ORF">CBR_g26362</name>
</gene>
<dbReference type="Gramene" id="GBG78333">
    <property type="protein sequence ID" value="GBG78333"/>
    <property type="gene ID" value="CBR_g26362"/>
</dbReference>
<evidence type="ECO:0000313" key="10">
    <source>
        <dbReference type="Proteomes" id="UP000265515"/>
    </source>
</evidence>
<dbReference type="GO" id="GO:0005634">
    <property type="term" value="C:nucleus"/>
    <property type="evidence" value="ECO:0007669"/>
    <property type="project" value="UniProtKB-SubCell"/>
</dbReference>
<keyword evidence="4" id="KW-0540">Nuclease</keyword>
<evidence type="ECO:0000259" key="8">
    <source>
        <dbReference type="Pfam" id="PF13359"/>
    </source>
</evidence>
<proteinExistence type="inferred from homology"/>
<comment type="subcellular location">
    <subcellularLocation>
        <location evidence="2">Nucleus</location>
    </subcellularLocation>
</comment>
<dbReference type="InterPro" id="IPR045249">
    <property type="entry name" value="HARBI1-like"/>
</dbReference>
<evidence type="ECO:0000313" key="9">
    <source>
        <dbReference type="EMBL" id="GBG78333.1"/>
    </source>
</evidence>
<organism evidence="9 10">
    <name type="scientific">Chara braunii</name>
    <name type="common">Braun's stonewort</name>
    <dbReference type="NCBI Taxonomy" id="69332"/>
    <lineage>
        <taxon>Eukaryota</taxon>
        <taxon>Viridiplantae</taxon>
        <taxon>Streptophyta</taxon>
        <taxon>Charophyceae</taxon>
        <taxon>Charales</taxon>
        <taxon>Characeae</taxon>
        <taxon>Chara</taxon>
    </lineage>
</organism>
<keyword evidence="6" id="KW-0378">Hydrolase</keyword>
<evidence type="ECO:0000256" key="5">
    <source>
        <dbReference type="ARBA" id="ARBA00022723"/>
    </source>
</evidence>
<comment type="similarity">
    <text evidence="3">Belongs to the HARBI1 family.</text>
</comment>
<name>A0A388L805_CHABU</name>
<evidence type="ECO:0000256" key="4">
    <source>
        <dbReference type="ARBA" id="ARBA00022722"/>
    </source>
</evidence>
<evidence type="ECO:0000256" key="1">
    <source>
        <dbReference type="ARBA" id="ARBA00001968"/>
    </source>
</evidence>
<protein>
    <recommendedName>
        <fullName evidence="8">DDE Tnp4 domain-containing protein</fullName>
    </recommendedName>
</protein>
<dbReference type="EMBL" id="BFEA01000292">
    <property type="protein sequence ID" value="GBG78333.1"/>
    <property type="molecule type" value="Genomic_DNA"/>
</dbReference>
<dbReference type="GO" id="GO:0016787">
    <property type="term" value="F:hydrolase activity"/>
    <property type="evidence" value="ECO:0007669"/>
    <property type="project" value="UniProtKB-KW"/>
</dbReference>
<dbReference type="GO" id="GO:0004518">
    <property type="term" value="F:nuclease activity"/>
    <property type="evidence" value="ECO:0007669"/>
    <property type="project" value="UniProtKB-KW"/>
</dbReference>
<feature type="domain" description="DDE Tnp4" evidence="8">
    <location>
        <begin position="221"/>
        <end position="384"/>
    </location>
</feature>
<keyword evidence="10" id="KW-1185">Reference proteome</keyword>
<dbReference type="Proteomes" id="UP000265515">
    <property type="component" value="Unassembled WGS sequence"/>
</dbReference>